<dbReference type="InterPro" id="IPR011050">
    <property type="entry name" value="Pectin_lyase_fold/virulence"/>
</dbReference>
<dbReference type="SMART" id="SM00912">
    <property type="entry name" value="Haemagg_act"/>
    <property type="match status" value="1"/>
</dbReference>
<dbReference type="Pfam" id="PF05860">
    <property type="entry name" value="TPS"/>
    <property type="match status" value="1"/>
</dbReference>
<dbReference type="AlphaFoldDB" id="A0A1Z4LQL1"/>
<gene>
    <name evidence="2" type="ORF">NIES267_30340</name>
</gene>
<organism evidence="2 3">
    <name type="scientific">Calothrix parasitica NIES-267</name>
    <dbReference type="NCBI Taxonomy" id="1973488"/>
    <lineage>
        <taxon>Bacteria</taxon>
        <taxon>Bacillati</taxon>
        <taxon>Cyanobacteriota</taxon>
        <taxon>Cyanophyceae</taxon>
        <taxon>Nostocales</taxon>
        <taxon>Calotrichaceae</taxon>
        <taxon>Calothrix</taxon>
    </lineage>
</organism>
<dbReference type="OrthoDB" id="199569at2"/>
<evidence type="ECO:0000259" key="1">
    <source>
        <dbReference type="SMART" id="SM00912"/>
    </source>
</evidence>
<accession>A0A1Z4LQL1</accession>
<dbReference type="Proteomes" id="UP000218418">
    <property type="component" value="Chromosome"/>
</dbReference>
<feature type="domain" description="Filamentous haemagglutinin FhaB/tRNA nuclease CdiA-like TPS" evidence="1">
    <location>
        <begin position="30"/>
        <end position="141"/>
    </location>
</feature>
<name>A0A1Z4LQL1_9CYAN</name>
<protein>
    <recommendedName>
        <fullName evidence="1">Filamentous haemagglutinin FhaB/tRNA nuclease CdiA-like TPS domain-containing protein</fullName>
    </recommendedName>
</protein>
<proteinExistence type="predicted"/>
<reference evidence="2 3" key="1">
    <citation type="submission" date="2017-06" db="EMBL/GenBank/DDBJ databases">
        <title>Genome sequencing of cyanobaciteial culture collection at National Institute for Environmental Studies (NIES).</title>
        <authorList>
            <person name="Hirose Y."/>
            <person name="Shimura Y."/>
            <person name="Fujisawa T."/>
            <person name="Nakamura Y."/>
            <person name="Kawachi M."/>
        </authorList>
    </citation>
    <scope>NUCLEOTIDE SEQUENCE [LARGE SCALE GENOMIC DNA]</scope>
    <source>
        <strain evidence="2 3">NIES-267</strain>
    </source>
</reference>
<dbReference type="EMBL" id="AP018227">
    <property type="protein sequence ID" value="BAY83545.1"/>
    <property type="molecule type" value="Genomic_DNA"/>
</dbReference>
<sequence length="985" mass="101491">MNIKGIALLRGFIAGLITLGITLPVNSQVTSDNTTNTTVNINGNNFNILNGIEIGNNLFHSFKEFSIPQGSSATFNNSTDVVNIINRVTGGNISNIDGLIKSQGNANLFLINPSGIVFGENAKLDIGGSFLGSTAESILFEDGFNYSAIDSQATPLLTVSVPLGLQMGSNPGVINNQGAILEVKSGNTLALIGGDINQTGGELRVAGGGGRIELAALDDDSQINLKPVTGGWELDSSNSESFQDIQLTQETLVNVSGAASASINIAARNFTLSDNSKFQADNRGETSGGSITINATSSIFVGENSAIKTQTNGSGNAPDILFYAPKISLANNGDLTSIAESGSGNAGAIALEGQEVNILNYPEYELPFISDIVSLTFDRGDTSNINIVADSILLDSGAVTNITKGEGNAGTTNFKAKSINILAGGGNVTAQGSGNGGELNFIAETFYLDGDGGFSGSSSGSGRATNINISATRSIIMRGDTGFGTSAFSSGNAGNINFKSDYIEIADSEINSRTEGLGNAGNINLSGKTIKFLNGGHLNVTTKASGNGGNISIKADTVEFNGEPTTGTFSDKNTGLISSVLPDVENPNAITGNGGNIDLSASSLVIRDGALISASTSAGAGNGGNINIDVNRLDILNGGQVMNLTRSAGNAGITTVNVGDGILVSGSDENHQERQLAYAPAPAFTDIEYNIGPSSGIFANSTEAASGNGGNLKITGGTLNLEDKAKITVSSQGTGSAGSFSATLNTLRLDEQASLEAESVAGSQGNLSFNLNQALILRRDSKITTNAMGIANGGNITINSPIIAGFENSDIIANAVEGNGGKIDITTSGIFGLKFGDKLTQESDITASSEFGMNGTVEINNVNIYPSSGLVELPSEITDSSQQISTGCSNQGNNSFIATGRGGIPRNPSQYLYSNRTWLDIRNLSLFPRTNQNNNTAENIQISNKPAIVEATGFIRNSKGEIELVAAQNTPSRIKQVTDCSGKYT</sequence>
<evidence type="ECO:0000313" key="3">
    <source>
        <dbReference type="Proteomes" id="UP000218418"/>
    </source>
</evidence>
<dbReference type="Gene3D" id="2.160.20.10">
    <property type="entry name" value="Single-stranded right-handed beta-helix, Pectin lyase-like"/>
    <property type="match status" value="2"/>
</dbReference>
<dbReference type="NCBIfam" id="TIGR01901">
    <property type="entry name" value="adhes_NPXG"/>
    <property type="match status" value="1"/>
</dbReference>
<dbReference type="InterPro" id="IPR012334">
    <property type="entry name" value="Pectin_lyas_fold"/>
</dbReference>
<keyword evidence="3" id="KW-1185">Reference proteome</keyword>
<dbReference type="InterPro" id="IPR008638">
    <property type="entry name" value="FhaB/CdiA-like_TPS"/>
</dbReference>
<dbReference type="SUPFAM" id="SSF51126">
    <property type="entry name" value="Pectin lyase-like"/>
    <property type="match status" value="3"/>
</dbReference>
<evidence type="ECO:0000313" key="2">
    <source>
        <dbReference type="EMBL" id="BAY83545.1"/>
    </source>
</evidence>